<reference evidence="1 2" key="1">
    <citation type="submission" date="2021-06" db="EMBL/GenBank/DDBJ databases">
        <title>Caerostris extrusa draft genome.</title>
        <authorList>
            <person name="Kono N."/>
            <person name="Arakawa K."/>
        </authorList>
    </citation>
    <scope>NUCLEOTIDE SEQUENCE [LARGE SCALE GENOMIC DNA]</scope>
</reference>
<proteinExistence type="predicted"/>
<gene>
    <name evidence="1" type="ORF">CEXT_264341</name>
</gene>
<keyword evidence="2" id="KW-1185">Reference proteome</keyword>
<organism evidence="1 2">
    <name type="scientific">Caerostris extrusa</name>
    <name type="common">Bark spider</name>
    <name type="synonym">Caerostris bankana</name>
    <dbReference type="NCBI Taxonomy" id="172846"/>
    <lineage>
        <taxon>Eukaryota</taxon>
        <taxon>Metazoa</taxon>
        <taxon>Ecdysozoa</taxon>
        <taxon>Arthropoda</taxon>
        <taxon>Chelicerata</taxon>
        <taxon>Arachnida</taxon>
        <taxon>Araneae</taxon>
        <taxon>Araneomorphae</taxon>
        <taxon>Entelegynae</taxon>
        <taxon>Araneoidea</taxon>
        <taxon>Araneidae</taxon>
        <taxon>Caerostris</taxon>
    </lineage>
</organism>
<evidence type="ECO:0000313" key="1">
    <source>
        <dbReference type="EMBL" id="GIX91957.1"/>
    </source>
</evidence>
<name>A0AAV4P406_CAEEX</name>
<dbReference type="AlphaFoldDB" id="A0AAV4P406"/>
<accession>A0AAV4P406</accession>
<comment type="caution">
    <text evidence="1">The sequence shown here is derived from an EMBL/GenBank/DDBJ whole genome shotgun (WGS) entry which is preliminary data.</text>
</comment>
<dbReference type="EMBL" id="BPLR01021641">
    <property type="protein sequence ID" value="GIX91957.1"/>
    <property type="molecule type" value="Genomic_DNA"/>
</dbReference>
<dbReference type="Proteomes" id="UP001054945">
    <property type="component" value="Unassembled WGS sequence"/>
</dbReference>
<protein>
    <submittedName>
        <fullName evidence="1">Uncharacterized protein</fullName>
    </submittedName>
</protein>
<evidence type="ECO:0000313" key="2">
    <source>
        <dbReference type="Proteomes" id="UP001054945"/>
    </source>
</evidence>
<sequence>MTCETSTEPDKDLVARLLVATGNAGLQGSATLTDVDGVGRRLTEIAAFVFLGFAKGNGVRFCSVTNALQRYLSVSLEMEHVR</sequence>